<feature type="compositionally biased region" description="Low complexity" evidence="6">
    <location>
        <begin position="307"/>
        <end position="322"/>
    </location>
</feature>
<evidence type="ECO:0000259" key="7">
    <source>
        <dbReference type="PROSITE" id="PS50217"/>
    </source>
</evidence>
<dbReference type="GO" id="GO:0003677">
    <property type="term" value="F:DNA binding"/>
    <property type="evidence" value="ECO:0007669"/>
    <property type="project" value="UniProtKB-KW"/>
</dbReference>
<feature type="region of interest" description="Disordered" evidence="6">
    <location>
        <begin position="225"/>
        <end position="245"/>
    </location>
</feature>
<keyword evidence="2" id="KW-0805">Transcription regulation</keyword>
<sequence length="411" mass="42176">MLIDLGMVDWLLRVLERECRSETRCTGWPSGGPGHGGDGDTSWSHGSQGEARASRATDSDGDSADSQLTQEARRQYLAAISGSKRAGGTGLTQDELAQLDPKRVKRIIANRQSAARSKERKLRYIAELEQQNAVLQQKNGLMAMQLRSLQDPLLLVAANQQLGAQLAMERELAVLWERTAGTLADELHCHSLASGQPVQLHVLTDLRAAATANLHLKAMQAQALQARSGSGPRSPTARVLSPSGGLSSGCFSGGGVSSGGNGYGGGDANTSAQSSCATTTTLGLAGQVGLADTAAQRSPRPPLAPRSGATAAPGEPAAAPAWWPAPTAAQSPALMSAFANASQTLDPSGNTSPSPLPADFGPADRVPSVSGPLASFPDLASMLGPGGDMFAPDPGSGAGYDVLAGWSAQDA</sequence>
<evidence type="ECO:0000256" key="3">
    <source>
        <dbReference type="ARBA" id="ARBA00023125"/>
    </source>
</evidence>
<feature type="domain" description="BZIP" evidence="7">
    <location>
        <begin position="100"/>
        <end position="153"/>
    </location>
</feature>
<comment type="subcellular location">
    <subcellularLocation>
        <location evidence="1">Nucleus</location>
    </subcellularLocation>
</comment>
<dbReference type="Gene3D" id="1.20.5.170">
    <property type="match status" value="1"/>
</dbReference>
<dbReference type="InterPro" id="IPR046347">
    <property type="entry name" value="bZIP_sf"/>
</dbReference>
<name>A0AAW1SJ11_9CHLO</name>
<evidence type="ECO:0000256" key="6">
    <source>
        <dbReference type="SAM" id="MobiDB-lite"/>
    </source>
</evidence>
<evidence type="ECO:0000256" key="4">
    <source>
        <dbReference type="ARBA" id="ARBA00023163"/>
    </source>
</evidence>
<feature type="region of interest" description="Disordered" evidence="6">
    <location>
        <begin position="343"/>
        <end position="411"/>
    </location>
</feature>
<evidence type="ECO:0000313" key="8">
    <source>
        <dbReference type="EMBL" id="KAK9846474.1"/>
    </source>
</evidence>
<dbReference type="PANTHER" id="PTHR13690">
    <property type="entry name" value="TRANSCRIPTION FACTOR POSF21-RELATED"/>
    <property type="match status" value="1"/>
</dbReference>
<accession>A0AAW1SJ11</accession>
<dbReference type="CDD" id="cd14703">
    <property type="entry name" value="bZIP_plant_RF2"/>
    <property type="match status" value="1"/>
</dbReference>
<protein>
    <recommendedName>
        <fullName evidence="7">BZIP domain-containing protein</fullName>
    </recommendedName>
</protein>
<proteinExistence type="predicted"/>
<keyword evidence="9" id="KW-1185">Reference proteome</keyword>
<dbReference type="PANTHER" id="PTHR13690:SF124">
    <property type="entry name" value="TRANSCRIPTION FACTOR RF2A"/>
    <property type="match status" value="1"/>
</dbReference>
<reference evidence="8 9" key="1">
    <citation type="journal article" date="2024" name="Nat. Commun.">
        <title>Phylogenomics reveals the evolutionary origins of lichenization in chlorophyte algae.</title>
        <authorList>
            <person name="Puginier C."/>
            <person name="Libourel C."/>
            <person name="Otte J."/>
            <person name="Skaloud P."/>
            <person name="Haon M."/>
            <person name="Grisel S."/>
            <person name="Petersen M."/>
            <person name="Berrin J.G."/>
            <person name="Delaux P.M."/>
            <person name="Dal Grande F."/>
            <person name="Keller J."/>
        </authorList>
    </citation>
    <scope>NUCLEOTIDE SEQUENCE [LARGE SCALE GENOMIC DNA]</scope>
    <source>
        <strain evidence="8 9">SAG 245.80</strain>
    </source>
</reference>
<dbReference type="InterPro" id="IPR044759">
    <property type="entry name" value="bZIP_RF2"/>
</dbReference>
<dbReference type="SUPFAM" id="SSF57959">
    <property type="entry name" value="Leucine zipper domain"/>
    <property type="match status" value="1"/>
</dbReference>
<organism evidence="8 9">
    <name type="scientific">Elliptochloris bilobata</name>
    <dbReference type="NCBI Taxonomy" id="381761"/>
    <lineage>
        <taxon>Eukaryota</taxon>
        <taxon>Viridiplantae</taxon>
        <taxon>Chlorophyta</taxon>
        <taxon>core chlorophytes</taxon>
        <taxon>Trebouxiophyceae</taxon>
        <taxon>Trebouxiophyceae incertae sedis</taxon>
        <taxon>Elliptochloris clade</taxon>
        <taxon>Elliptochloris</taxon>
    </lineage>
</organism>
<evidence type="ECO:0000256" key="1">
    <source>
        <dbReference type="ARBA" id="ARBA00004123"/>
    </source>
</evidence>
<keyword evidence="3" id="KW-0238">DNA-binding</keyword>
<gene>
    <name evidence="8" type="ORF">WJX81_004917</name>
</gene>
<dbReference type="GO" id="GO:0003700">
    <property type="term" value="F:DNA-binding transcription factor activity"/>
    <property type="evidence" value="ECO:0007669"/>
    <property type="project" value="InterPro"/>
</dbReference>
<evidence type="ECO:0000256" key="2">
    <source>
        <dbReference type="ARBA" id="ARBA00023015"/>
    </source>
</evidence>
<evidence type="ECO:0000256" key="5">
    <source>
        <dbReference type="ARBA" id="ARBA00023242"/>
    </source>
</evidence>
<dbReference type="InterPro" id="IPR004827">
    <property type="entry name" value="bZIP"/>
</dbReference>
<dbReference type="Pfam" id="PF00170">
    <property type="entry name" value="bZIP_1"/>
    <property type="match status" value="1"/>
</dbReference>
<dbReference type="AlphaFoldDB" id="A0AAW1SJ11"/>
<dbReference type="EMBL" id="JALJOU010000001">
    <property type="protein sequence ID" value="KAK9846474.1"/>
    <property type="molecule type" value="Genomic_DNA"/>
</dbReference>
<feature type="compositionally biased region" description="Polar residues" evidence="6">
    <location>
        <begin position="343"/>
        <end position="353"/>
    </location>
</feature>
<feature type="region of interest" description="Disordered" evidence="6">
    <location>
        <begin position="22"/>
        <end position="67"/>
    </location>
</feature>
<dbReference type="GO" id="GO:0005634">
    <property type="term" value="C:nucleus"/>
    <property type="evidence" value="ECO:0007669"/>
    <property type="project" value="UniProtKB-SubCell"/>
</dbReference>
<feature type="region of interest" description="Disordered" evidence="6">
    <location>
        <begin position="291"/>
        <end position="322"/>
    </location>
</feature>
<dbReference type="SMART" id="SM00338">
    <property type="entry name" value="BRLZ"/>
    <property type="match status" value="1"/>
</dbReference>
<evidence type="ECO:0000313" key="9">
    <source>
        <dbReference type="Proteomes" id="UP001445335"/>
    </source>
</evidence>
<dbReference type="PROSITE" id="PS50217">
    <property type="entry name" value="BZIP"/>
    <property type="match status" value="1"/>
</dbReference>
<keyword evidence="4" id="KW-0804">Transcription</keyword>
<comment type="caution">
    <text evidence="8">The sequence shown here is derived from an EMBL/GenBank/DDBJ whole genome shotgun (WGS) entry which is preliminary data.</text>
</comment>
<dbReference type="Proteomes" id="UP001445335">
    <property type="component" value="Unassembled WGS sequence"/>
</dbReference>
<keyword evidence="5" id="KW-0539">Nucleus</keyword>